<dbReference type="Proteomes" id="UP001597079">
    <property type="component" value="Unassembled WGS sequence"/>
</dbReference>
<gene>
    <name evidence="7" type="ORF">ACFSB2_14265</name>
</gene>
<keyword evidence="2 4" id="KW-0808">Transferase</keyword>
<evidence type="ECO:0000259" key="5">
    <source>
        <dbReference type="Pfam" id="PF00370"/>
    </source>
</evidence>
<comment type="caution">
    <text evidence="7">The sequence shown here is derived from an EMBL/GenBank/DDBJ whole genome shotgun (WGS) entry which is preliminary data.</text>
</comment>
<proteinExistence type="inferred from homology"/>
<dbReference type="Pfam" id="PF00370">
    <property type="entry name" value="FGGY_N"/>
    <property type="match status" value="1"/>
</dbReference>
<evidence type="ECO:0000256" key="3">
    <source>
        <dbReference type="ARBA" id="ARBA00022777"/>
    </source>
</evidence>
<evidence type="ECO:0000259" key="6">
    <source>
        <dbReference type="Pfam" id="PF02782"/>
    </source>
</evidence>
<dbReference type="PIRSF" id="PIRSF000538">
    <property type="entry name" value="GlpK"/>
    <property type="match status" value="1"/>
</dbReference>
<sequence>MTTMWCTIGLDIGTTSIKAVAYHLTGEQIAEHTRHTETLHDEQGAAVQDADAIYESVMDVFRATYQTATAKGYTLRAVGFSTAMHSLMPLSATGDPLMLAMTWMDARPGHVAGALWQKDIGKDIYTHTGTPIHAMTPIAKLAWLRQAHPDIFQKAKRFASIKEYVWFRWFGVWEIDYAMASATGMFDIAHFKWYQKALDYAEVTTAQLSSPVPTNHLAKAPTDERFSQLGVPADVVFCIGGSDGVLSNLAGNATTPDTMLLTVGTSLALRMGSAQPTVDVSTRSFCYVLDRNHYIVGGPSNNGGIMLDWLYRNVLTQAGEDFDRRFPELCEAAGAVEADALFCLPYVAGERAPLWQESATASFLGLQLFHRQEHLFRAAIEGMLFNAYWIGERLIDQLGKPDKVIVSGRLFQTAWVLQHIADLFGVEMHIQPDMDGATLGAVLLANQAAGLPEMSINRLSLQVVKPRMEEHRALQTRYRQYRALCDRLLDET</sequence>
<reference evidence="8" key="1">
    <citation type="journal article" date="2019" name="Int. J. Syst. Evol. Microbiol.">
        <title>The Global Catalogue of Microorganisms (GCM) 10K type strain sequencing project: providing services to taxonomists for standard genome sequencing and annotation.</title>
        <authorList>
            <consortium name="The Broad Institute Genomics Platform"/>
            <consortium name="The Broad Institute Genome Sequencing Center for Infectious Disease"/>
            <person name="Wu L."/>
            <person name="Ma J."/>
        </authorList>
    </citation>
    <scope>NUCLEOTIDE SEQUENCE [LARGE SCALE GENOMIC DNA]</scope>
    <source>
        <strain evidence="8">CGMCC 1.12286</strain>
    </source>
</reference>
<dbReference type="EC" id="2.7.1.12" evidence="7"/>
<dbReference type="SUPFAM" id="SSF53067">
    <property type="entry name" value="Actin-like ATPase domain"/>
    <property type="match status" value="2"/>
</dbReference>
<dbReference type="Pfam" id="PF02782">
    <property type="entry name" value="FGGY_C"/>
    <property type="match status" value="1"/>
</dbReference>
<dbReference type="InterPro" id="IPR000577">
    <property type="entry name" value="Carb_kinase_FGGY"/>
</dbReference>
<keyword evidence="3 4" id="KW-0418">Kinase</keyword>
<dbReference type="InterPro" id="IPR018484">
    <property type="entry name" value="FGGY_N"/>
</dbReference>
<dbReference type="PANTHER" id="PTHR43095">
    <property type="entry name" value="SUGAR KINASE"/>
    <property type="match status" value="1"/>
</dbReference>
<evidence type="ECO:0000313" key="8">
    <source>
        <dbReference type="Proteomes" id="UP001597079"/>
    </source>
</evidence>
<accession>A0ABW4JJ72</accession>
<dbReference type="InterPro" id="IPR050406">
    <property type="entry name" value="FGGY_Carb_Kinase"/>
</dbReference>
<dbReference type="RefSeq" id="WP_377943745.1">
    <property type="nucleotide sequence ID" value="NZ_JBHUCX010000035.1"/>
</dbReference>
<feature type="domain" description="Carbohydrate kinase FGGY N-terminal" evidence="5">
    <location>
        <begin position="7"/>
        <end position="249"/>
    </location>
</feature>
<dbReference type="PANTHER" id="PTHR43095:SF2">
    <property type="entry name" value="GLUCONOKINASE"/>
    <property type="match status" value="1"/>
</dbReference>
<feature type="domain" description="Carbohydrate kinase FGGY C-terminal" evidence="6">
    <location>
        <begin position="260"/>
        <end position="448"/>
    </location>
</feature>
<dbReference type="EMBL" id="JBHUCX010000035">
    <property type="protein sequence ID" value="MFD1675864.1"/>
    <property type="molecule type" value="Genomic_DNA"/>
</dbReference>
<evidence type="ECO:0000256" key="4">
    <source>
        <dbReference type="RuleBase" id="RU003733"/>
    </source>
</evidence>
<dbReference type="InterPro" id="IPR018483">
    <property type="entry name" value="Carb_kinase_FGGY_CS"/>
</dbReference>
<dbReference type="InterPro" id="IPR018485">
    <property type="entry name" value="FGGY_C"/>
</dbReference>
<dbReference type="Gene3D" id="3.30.420.40">
    <property type="match status" value="2"/>
</dbReference>
<protein>
    <submittedName>
        <fullName evidence="7">Gluconokinase</fullName>
        <ecNumber evidence="7">2.7.1.12</ecNumber>
    </submittedName>
</protein>
<evidence type="ECO:0000313" key="7">
    <source>
        <dbReference type="EMBL" id="MFD1675864.1"/>
    </source>
</evidence>
<dbReference type="GO" id="GO:0046316">
    <property type="term" value="F:gluconokinase activity"/>
    <property type="evidence" value="ECO:0007669"/>
    <property type="project" value="UniProtKB-EC"/>
</dbReference>
<dbReference type="PROSITE" id="PS00445">
    <property type="entry name" value="FGGY_KINASES_2"/>
    <property type="match status" value="1"/>
</dbReference>
<keyword evidence="8" id="KW-1185">Reference proteome</keyword>
<name>A0ABW4JJ72_9BACL</name>
<dbReference type="InterPro" id="IPR043129">
    <property type="entry name" value="ATPase_NBD"/>
</dbReference>
<organism evidence="7 8">
    <name type="scientific">Alicyclobacillus fodiniaquatilis</name>
    <dbReference type="NCBI Taxonomy" id="1661150"/>
    <lineage>
        <taxon>Bacteria</taxon>
        <taxon>Bacillati</taxon>
        <taxon>Bacillota</taxon>
        <taxon>Bacilli</taxon>
        <taxon>Bacillales</taxon>
        <taxon>Alicyclobacillaceae</taxon>
        <taxon>Alicyclobacillus</taxon>
    </lineage>
</organism>
<evidence type="ECO:0000256" key="1">
    <source>
        <dbReference type="ARBA" id="ARBA00009156"/>
    </source>
</evidence>
<comment type="similarity">
    <text evidence="1 4">Belongs to the FGGY kinase family.</text>
</comment>
<dbReference type="CDD" id="cd07770">
    <property type="entry name" value="ASKHA_NBD_FGGY_GntK"/>
    <property type="match status" value="1"/>
</dbReference>
<evidence type="ECO:0000256" key="2">
    <source>
        <dbReference type="ARBA" id="ARBA00022679"/>
    </source>
</evidence>